<proteinExistence type="predicted"/>
<dbReference type="EMBL" id="BMMM01000021">
    <property type="protein sequence ID" value="GGN88787.1"/>
    <property type="molecule type" value="Genomic_DNA"/>
</dbReference>
<dbReference type="AlphaFoldDB" id="A0A917YFB3"/>
<accession>A0A917YFB3</accession>
<evidence type="ECO:0000313" key="2">
    <source>
        <dbReference type="EMBL" id="GGN88787.1"/>
    </source>
</evidence>
<name>A0A917YFB3_9ACTN</name>
<comment type="caution">
    <text evidence="2">The sequence shown here is derived from an EMBL/GenBank/DDBJ whole genome shotgun (WGS) entry which is preliminary data.</text>
</comment>
<keyword evidence="3" id="KW-1185">Reference proteome</keyword>
<dbReference type="Proteomes" id="UP000600365">
    <property type="component" value="Unassembled WGS sequence"/>
</dbReference>
<evidence type="ECO:0000313" key="3">
    <source>
        <dbReference type="Proteomes" id="UP000600365"/>
    </source>
</evidence>
<reference evidence="2 3" key="1">
    <citation type="journal article" date="2014" name="Int. J. Syst. Evol. Microbiol.">
        <title>Complete genome sequence of Corynebacterium casei LMG S-19264T (=DSM 44701T), isolated from a smear-ripened cheese.</title>
        <authorList>
            <consortium name="US DOE Joint Genome Institute (JGI-PGF)"/>
            <person name="Walter F."/>
            <person name="Albersmeier A."/>
            <person name="Kalinowski J."/>
            <person name="Ruckert C."/>
        </authorList>
    </citation>
    <scope>NUCLEOTIDE SEQUENCE [LARGE SCALE GENOMIC DNA]</scope>
    <source>
        <strain evidence="2 3">CGMCC 4.7111</strain>
    </source>
</reference>
<evidence type="ECO:0000256" key="1">
    <source>
        <dbReference type="SAM" id="MobiDB-lite"/>
    </source>
</evidence>
<sequence length="223" mass="23889">MGPARADMQNVIKEYPDMLIQQHTPPVAEGEWTASVVHQVGFGPDATSTAAVHRHRGGRMVEEYWFGRELTEGEQDPYAHEEPFITITSPDSHLLQVSVDVRPGWSVVVRGSEVGKRSATFTRREDGEAVEQLRFLATLTARARSGWPLAAPTDDSREACQARPGKSRHATGADSQDDGGATPCSTSIPIAHGFVDGGSDSANDEDEGGSPSPASCGGLVRRP</sequence>
<gene>
    <name evidence="2" type="ORF">GCM10011579_082840</name>
</gene>
<feature type="region of interest" description="Disordered" evidence="1">
    <location>
        <begin position="147"/>
        <end position="223"/>
    </location>
</feature>
<organism evidence="2 3">
    <name type="scientific">Streptomyces albiflavescens</name>
    <dbReference type="NCBI Taxonomy" id="1623582"/>
    <lineage>
        <taxon>Bacteria</taxon>
        <taxon>Bacillati</taxon>
        <taxon>Actinomycetota</taxon>
        <taxon>Actinomycetes</taxon>
        <taxon>Kitasatosporales</taxon>
        <taxon>Streptomycetaceae</taxon>
        <taxon>Streptomyces</taxon>
    </lineage>
</organism>
<protein>
    <submittedName>
        <fullName evidence="2">Uncharacterized protein</fullName>
    </submittedName>
</protein>